<keyword evidence="9 14" id="KW-1133">Transmembrane helix</keyword>
<keyword evidence="8" id="KW-0375">Hydrogen ion transport</keyword>
<evidence type="ECO:0000256" key="6">
    <source>
        <dbReference type="ARBA" id="ARBA00022547"/>
    </source>
</evidence>
<evidence type="ECO:0000256" key="8">
    <source>
        <dbReference type="ARBA" id="ARBA00022781"/>
    </source>
</evidence>
<proteinExistence type="inferred from homology"/>
<feature type="transmembrane region" description="Helical" evidence="14">
    <location>
        <begin position="110"/>
        <end position="130"/>
    </location>
</feature>
<evidence type="ECO:0000313" key="15">
    <source>
        <dbReference type="EMBL" id="AAD19667.1"/>
    </source>
</evidence>
<keyword evidence="5" id="KW-0813">Transport</keyword>
<comment type="subunit">
    <text evidence="4">F-type ATPases have 2 components, CF(1) - the catalytic core - and CF(0) - the membrane proton channel. CF(1) has five subunits: alpha(3), beta(3), gamma(1), delta(1), epsilon(1). CF(0) has three main subunits: a, b and c.</text>
</comment>
<evidence type="ECO:0000256" key="10">
    <source>
        <dbReference type="ARBA" id="ARBA00023065"/>
    </source>
</evidence>
<dbReference type="PIR" id="T11315">
    <property type="entry name" value="T11315"/>
</dbReference>
<comment type="function">
    <text evidence="1">Mitochondrial membrane ATP synthase (F(1)F(0) ATP synthase or Complex V) produces ATP from ADP in the presence of a proton gradient across the membrane which is generated by electron transport complexes of the respiratory chain. F-type ATPases consist of two structural domains, F(1) - containing the extramembraneous catalytic core and F(0) - containing the membrane proton channel, linked together by a central stalk and a peripheral stalk. During catalysis, ATP synthesis in the catalytic domain of F(1) is coupled via a rotary mechanism of the central stalk subunits to proton translocation. Key component of the proton channel; it may play a direct role in the translocation of protons across the membrane.</text>
</comment>
<comment type="similarity">
    <text evidence="3">Belongs to the ATPase A chain family.</text>
</comment>
<dbReference type="PANTHER" id="PTHR11410">
    <property type="entry name" value="ATP SYNTHASE SUBUNIT A"/>
    <property type="match status" value="1"/>
</dbReference>
<feature type="transmembrane region" description="Helical" evidence="14">
    <location>
        <begin position="198"/>
        <end position="218"/>
    </location>
</feature>
<dbReference type="HAMAP" id="MF_01393">
    <property type="entry name" value="ATP_synth_a_bact"/>
    <property type="match status" value="1"/>
</dbReference>
<evidence type="ECO:0000256" key="2">
    <source>
        <dbReference type="ARBA" id="ARBA00004141"/>
    </source>
</evidence>
<organism evidence="15">
    <name type="scientific">Pedinomonas minor</name>
    <name type="common">Green alga</name>
    <dbReference type="NCBI Taxonomy" id="3159"/>
    <lineage>
        <taxon>Eukaryota</taxon>
        <taxon>Viridiplantae</taxon>
        <taxon>Chlorophyta</taxon>
        <taxon>core chlorophytes</taxon>
        <taxon>Pedinophyceae</taxon>
        <taxon>Pedinomonadales</taxon>
        <taxon>Pedinomonadaceae</taxon>
        <taxon>Pedinomonas</taxon>
    </lineage>
</organism>
<reference evidence="15" key="1">
    <citation type="journal article" date="1999" name="Plant Cell">
        <title>The complete mitochondrial DNA sequences of Nephroselmis olivacea and Pedinomonas minor: two radically different evolutionary patterns within the green algae.</title>
        <authorList>
            <person name="Turmel M."/>
            <person name="Lemieux C."/>
            <person name="Burger G."/>
            <person name="Lang B.F."/>
            <person name="Otis C."/>
            <person name="Plante I."/>
            <person name="Gray M.W."/>
        </authorList>
    </citation>
    <scope>NUCLEOTIDE SEQUENCE</scope>
    <source>
        <strain evidence="15">UTEX LB 1350</strain>
    </source>
</reference>
<dbReference type="Gene3D" id="1.20.120.220">
    <property type="entry name" value="ATP synthase, F0 complex, subunit A"/>
    <property type="match status" value="1"/>
</dbReference>
<sequence>MNSALIIFCDYIFQFFIINFSTVSFILFVNFFVLLLMFSISFFIGSSVVRNFFQFLVSTVFNLLTSLLFTQAETFNNIKFVNVILCLFFTIFISNLVGLFPFSLAPTAQLVVPLFLALFVFFFLVDLTLYRDNFLSCTITNKGGSKTPFLIKVLFPETVVRISQPLSLSMRLFSNILAGHFLLTVIVATNRLLVLIDFYSLLVFGLVDLCLVLVIFLFELVVAFLQSYIFVILTITYLAVGVTKANY</sequence>
<feature type="transmembrane region" description="Helical" evidence="14">
    <location>
        <begin position="51"/>
        <end position="69"/>
    </location>
</feature>
<feature type="transmembrane region" description="Helical" evidence="14">
    <location>
        <begin position="225"/>
        <end position="243"/>
    </location>
</feature>
<dbReference type="InterPro" id="IPR035908">
    <property type="entry name" value="F0_ATP_A_sf"/>
</dbReference>
<evidence type="ECO:0000256" key="14">
    <source>
        <dbReference type="SAM" id="Phobius"/>
    </source>
</evidence>
<dbReference type="CDD" id="cd00310">
    <property type="entry name" value="ATP-synt_Fo_a_6"/>
    <property type="match status" value="1"/>
</dbReference>
<dbReference type="InterPro" id="IPR000568">
    <property type="entry name" value="ATP_synth_F0_asu"/>
</dbReference>
<dbReference type="SUPFAM" id="SSF81336">
    <property type="entry name" value="F1F0 ATP synthase subunit A"/>
    <property type="match status" value="1"/>
</dbReference>
<dbReference type="NCBIfam" id="TIGR01131">
    <property type="entry name" value="ATP_synt_6_or_A"/>
    <property type="match status" value="1"/>
</dbReference>
<feature type="transmembrane region" description="Helical" evidence="14">
    <location>
        <begin position="12"/>
        <end position="45"/>
    </location>
</feature>
<comment type="subcellular location">
    <subcellularLocation>
        <location evidence="2">Membrane</location>
        <topology evidence="2">Multi-pass membrane protein</topology>
    </subcellularLocation>
    <subcellularLocation>
        <location evidence="13">Mitochondrion inner membrane</location>
        <topology evidence="13">Multi-pass membrane protein</topology>
    </subcellularLocation>
</comment>
<dbReference type="GO" id="GO:0005743">
    <property type="term" value="C:mitochondrial inner membrane"/>
    <property type="evidence" value="ECO:0007669"/>
    <property type="project" value="UniProtKB-SubCell"/>
</dbReference>
<keyword evidence="15" id="KW-0496">Mitochondrion</keyword>
<gene>
    <name evidence="15" type="primary">atp6</name>
</gene>
<dbReference type="InterPro" id="IPR023011">
    <property type="entry name" value="ATP_synth_F0_asu_AS"/>
</dbReference>
<dbReference type="GO" id="GO:0045259">
    <property type="term" value="C:proton-transporting ATP synthase complex"/>
    <property type="evidence" value="ECO:0007669"/>
    <property type="project" value="UniProtKB-KW"/>
</dbReference>
<evidence type="ECO:0000256" key="12">
    <source>
        <dbReference type="ARBA" id="ARBA00023310"/>
    </source>
</evidence>
<dbReference type="GO" id="GO:0016787">
    <property type="term" value="F:hydrolase activity"/>
    <property type="evidence" value="ECO:0007669"/>
    <property type="project" value="UniProtKB-KW"/>
</dbReference>
<dbReference type="SMR" id="Q9ZY27"/>
<accession>Q9ZY27</accession>
<evidence type="ECO:0000256" key="9">
    <source>
        <dbReference type="ARBA" id="ARBA00022989"/>
    </source>
</evidence>
<dbReference type="PRINTS" id="PR00123">
    <property type="entry name" value="ATPASEA"/>
</dbReference>
<evidence type="ECO:0000256" key="1">
    <source>
        <dbReference type="ARBA" id="ARBA00002070"/>
    </source>
</evidence>
<feature type="transmembrane region" description="Helical" evidence="14">
    <location>
        <begin position="81"/>
        <end position="104"/>
    </location>
</feature>
<keyword evidence="6" id="KW-0138">CF(0)</keyword>
<keyword evidence="11 14" id="KW-0472">Membrane</keyword>
<keyword evidence="12" id="KW-0066">ATP synthesis</keyword>
<geneLocation type="mitochondrion" evidence="15"/>
<evidence type="ECO:0000256" key="11">
    <source>
        <dbReference type="ARBA" id="ARBA00023136"/>
    </source>
</evidence>
<keyword evidence="10" id="KW-0406">Ion transport</keyword>
<evidence type="ECO:0000256" key="13">
    <source>
        <dbReference type="RuleBase" id="RU004450"/>
    </source>
</evidence>
<protein>
    <recommendedName>
        <fullName evidence="13">ATP synthase subunit a</fullName>
    </recommendedName>
</protein>
<dbReference type="EMBL" id="AF116775">
    <property type="protein sequence ID" value="AAD19667.1"/>
    <property type="molecule type" value="Genomic_DNA"/>
</dbReference>
<dbReference type="AlphaFoldDB" id="Q9ZY27"/>
<evidence type="ECO:0000256" key="7">
    <source>
        <dbReference type="ARBA" id="ARBA00022692"/>
    </source>
</evidence>
<dbReference type="PROSITE" id="PS00449">
    <property type="entry name" value="ATPASE_A"/>
    <property type="match status" value="1"/>
</dbReference>
<dbReference type="PANTHER" id="PTHR11410:SF0">
    <property type="entry name" value="ATP SYNTHASE SUBUNIT A"/>
    <property type="match status" value="1"/>
</dbReference>
<dbReference type="GeneID" id="800411"/>
<keyword evidence="7 14" id="KW-0812">Transmembrane</keyword>
<evidence type="ECO:0000256" key="4">
    <source>
        <dbReference type="ARBA" id="ARBA00011648"/>
    </source>
</evidence>
<dbReference type="InterPro" id="IPR045083">
    <property type="entry name" value="ATP_synth_F0_asu_bact/mt"/>
</dbReference>
<dbReference type="RefSeq" id="NP_050058.1">
    <property type="nucleotide sequence ID" value="NC_000892.1"/>
</dbReference>
<name>Q9ZY27_PEDMN</name>
<evidence type="ECO:0000256" key="3">
    <source>
        <dbReference type="ARBA" id="ARBA00006810"/>
    </source>
</evidence>
<dbReference type="Pfam" id="PF00119">
    <property type="entry name" value="ATP-synt_A"/>
    <property type="match status" value="1"/>
</dbReference>
<keyword evidence="15" id="KW-0378">Hydrolase</keyword>
<evidence type="ECO:0000256" key="5">
    <source>
        <dbReference type="ARBA" id="ARBA00022448"/>
    </source>
</evidence>
<dbReference type="GO" id="GO:0046933">
    <property type="term" value="F:proton-transporting ATP synthase activity, rotational mechanism"/>
    <property type="evidence" value="ECO:0007669"/>
    <property type="project" value="TreeGrafter"/>
</dbReference>